<dbReference type="InterPro" id="IPR026891">
    <property type="entry name" value="Fn3-like"/>
</dbReference>
<comment type="similarity">
    <text evidence="1 4">Belongs to the glycosyl hydrolase 3 family.</text>
</comment>
<dbReference type="Proteomes" id="UP000249819">
    <property type="component" value="Unassembled WGS sequence"/>
</dbReference>
<dbReference type="EMBL" id="QLMA01000001">
    <property type="protein sequence ID" value="RAJ87923.1"/>
    <property type="molecule type" value="Genomic_DNA"/>
</dbReference>
<comment type="caution">
    <text evidence="6">The sequence shown here is derived from an EMBL/GenBank/DDBJ whole genome shotgun (WGS) entry which is preliminary data.</text>
</comment>
<dbReference type="GO" id="GO:0008422">
    <property type="term" value="F:beta-glucosidase activity"/>
    <property type="evidence" value="ECO:0007669"/>
    <property type="project" value="UniProtKB-ARBA"/>
</dbReference>
<dbReference type="PANTHER" id="PTHR42715">
    <property type="entry name" value="BETA-GLUCOSIDASE"/>
    <property type="match status" value="1"/>
</dbReference>
<dbReference type="Gene3D" id="3.20.20.300">
    <property type="entry name" value="Glycoside hydrolase, family 3, N-terminal domain"/>
    <property type="match status" value="1"/>
</dbReference>
<keyword evidence="4" id="KW-0326">Glycosidase</keyword>
<keyword evidence="3" id="KW-0119">Carbohydrate metabolism</keyword>
<evidence type="ECO:0000256" key="1">
    <source>
        <dbReference type="ARBA" id="ARBA00005336"/>
    </source>
</evidence>
<dbReference type="SMART" id="SM01217">
    <property type="entry name" value="Fn3_like"/>
    <property type="match status" value="1"/>
</dbReference>
<evidence type="ECO:0000259" key="5">
    <source>
        <dbReference type="SMART" id="SM01217"/>
    </source>
</evidence>
<gene>
    <name evidence="6" type="ORF">CLV59_101688</name>
</gene>
<dbReference type="AlphaFoldDB" id="A0A327WBG5"/>
<accession>A0A327WBG5</accession>
<keyword evidence="7" id="KW-1185">Reference proteome</keyword>
<dbReference type="InterPro" id="IPR036881">
    <property type="entry name" value="Glyco_hydro_3_C_sf"/>
</dbReference>
<feature type="domain" description="Fibronectin type III-like" evidence="5">
    <location>
        <begin position="682"/>
        <end position="753"/>
    </location>
</feature>
<evidence type="ECO:0000256" key="4">
    <source>
        <dbReference type="RuleBase" id="RU361161"/>
    </source>
</evidence>
<dbReference type="RefSeq" id="WP_111590587.1">
    <property type="nucleotide sequence ID" value="NZ_QLMA01000001.1"/>
</dbReference>
<dbReference type="OrthoDB" id="721009at2"/>
<evidence type="ECO:0000256" key="3">
    <source>
        <dbReference type="ARBA" id="ARBA00023277"/>
    </source>
</evidence>
<dbReference type="PROSITE" id="PS00775">
    <property type="entry name" value="GLYCOSYL_HYDROL_F3"/>
    <property type="match status" value="1"/>
</dbReference>
<dbReference type="Gene3D" id="2.60.40.10">
    <property type="entry name" value="Immunoglobulins"/>
    <property type="match status" value="1"/>
</dbReference>
<dbReference type="InterPro" id="IPR001764">
    <property type="entry name" value="Glyco_hydro_3_N"/>
</dbReference>
<dbReference type="PRINTS" id="PR00133">
    <property type="entry name" value="GLHYDRLASE3"/>
</dbReference>
<dbReference type="Gene3D" id="3.40.50.1700">
    <property type="entry name" value="Glycoside hydrolase family 3 C-terminal domain"/>
    <property type="match status" value="1"/>
</dbReference>
<reference evidence="6 7" key="1">
    <citation type="submission" date="2018-06" db="EMBL/GenBank/DDBJ databases">
        <title>Genomic Encyclopedia of Archaeal and Bacterial Type Strains, Phase II (KMG-II): from individual species to whole genera.</title>
        <authorList>
            <person name="Goeker M."/>
        </authorList>
    </citation>
    <scope>NUCLEOTIDE SEQUENCE [LARGE SCALE GENOMIC DNA]</scope>
    <source>
        <strain evidence="6 7">DSM 29821</strain>
    </source>
</reference>
<dbReference type="InterPro" id="IPR036962">
    <property type="entry name" value="Glyco_hydro_3_N_sf"/>
</dbReference>
<dbReference type="Pfam" id="PF01915">
    <property type="entry name" value="Glyco_hydro_3_C"/>
    <property type="match status" value="1"/>
</dbReference>
<dbReference type="GO" id="GO:0005975">
    <property type="term" value="P:carbohydrate metabolic process"/>
    <property type="evidence" value="ECO:0007669"/>
    <property type="project" value="InterPro"/>
</dbReference>
<dbReference type="InterPro" id="IPR050288">
    <property type="entry name" value="Cellulose_deg_GH3"/>
</dbReference>
<keyword evidence="2 4" id="KW-0378">Hydrolase</keyword>
<organism evidence="6 7">
    <name type="scientific">Chitinophaga dinghuensis</name>
    <dbReference type="NCBI Taxonomy" id="1539050"/>
    <lineage>
        <taxon>Bacteria</taxon>
        <taxon>Pseudomonadati</taxon>
        <taxon>Bacteroidota</taxon>
        <taxon>Chitinophagia</taxon>
        <taxon>Chitinophagales</taxon>
        <taxon>Chitinophagaceae</taxon>
        <taxon>Chitinophaga</taxon>
    </lineage>
</organism>
<evidence type="ECO:0000313" key="7">
    <source>
        <dbReference type="Proteomes" id="UP000249819"/>
    </source>
</evidence>
<sequence>MLHKLLQRMSIPVLLSVTVNTMAQDRNHIRLTDKQSIPRVIAAMTVEEKVSIVTGMGLHIEGLPPGILPPGNPADDAVPEKVPGASGRTHAIPRLGIPSLTFTDGPAGIRISPVRHHDTTHTYYATAFPVATLLASSWDTALVTQVGKAMGREALEYGIDVLLAPGMNIQRNPLGGRNFEYYSEDPVLSGLVAAAMVRGVQSAGVGVSVKHFAANNQEFNRMQMNTHVSERALREIYLRNFQLAIKTAKPWTVMSSYNFINGTYASEYPGLLKSVLRDEWKYNGIVMTDWYGGKDPVKQLLAYNNLLMPGYAAQSDALLAAVKQGTVPMKVLDENVAGILQLILQSPTFRKYAYTDKPDLAASAAIARRAGAESMVLLKNENALPVGAPGKIALFGVTSYRIIAGGTGSGGVFKAYVTDLDKAMLQGGFVLDAGLQTEYSKYITNQLAEQPKSHSLFGTPPAIPELQLDTETIGRLAKYMDAAVITLGRNAGEGSDRKVADDFNLRKDEIALLESISRAFHAQNKKVIVVLNIDGVIETASWRDMADAILLAWQPGQEGGSCMVDVLNGNVNPSGKLAATFPLNYTDVPSADNFPGKEIPGADNSGANPLMGKPSEITYTEDIYVGYRYYTTKNISVAYPFGHGLSYTTFSYSQLRLSSPVYVAPVKVSITVGNSGKKAGKEVVQLYVQSPAIKAGRPAKELKAFAKTKLLQPGEKDNLQFGITAMDLAWFDESRSAWIVSPGIYTLQLSASATDVRQTATLRVDKEMIVEKVKPVLAAK</sequence>
<dbReference type="FunFam" id="2.60.40.10:FF:000495">
    <property type="entry name" value="Periplasmic beta-glucosidase"/>
    <property type="match status" value="1"/>
</dbReference>
<name>A0A327WBG5_9BACT</name>
<dbReference type="Pfam" id="PF00933">
    <property type="entry name" value="Glyco_hydro_3"/>
    <property type="match status" value="1"/>
</dbReference>
<dbReference type="InterPro" id="IPR013783">
    <property type="entry name" value="Ig-like_fold"/>
</dbReference>
<evidence type="ECO:0000256" key="2">
    <source>
        <dbReference type="ARBA" id="ARBA00022801"/>
    </source>
</evidence>
<dbReference type="InterPro" id="IPR002772">
    <property type="entry name" value="Glyco_hydro_3_C"/>
</dbReference>
<dbReference type="InterPro" id="IPR017853">
    <property type="entry name" value="GH"/>
</dbReference>
<dbReference type="SUPFAM" id="SSF51445">
    <property type="entry name" value="(Trans)glycosidases"/>
    <property type="match status" value="1"/>
</dbReference>
<protein>
    <submittedName>
        <fullName evidence="6">Beta-glucosidase</fullName>
    </submittedName>
</protein>
<evidence type="ECO:0000313" key="6">
    <source>
        <dbReference type="EMBL" id="RAJ87923.1"/>
    </source>
</evidence>
<dbReference type="Pfam" id="PF14310">
    <property type="entry name" value="Fn3-like"/>
    <property type="match status" value="1"/>
</dbReference>
<dbReference type="InterPro" id="IPR019800">
    <property type="entry name" value="Glyco_hydro_3_AS"/>
</dbReference>
<dbReference type="PANTHER" id="PTHR42715:SF10">
    <property type="entry name" value="BETA-GLUCOSIDASE"/>
    <property type="match status" value="1"/>
</dbReference>
<proteinExistence type="inferred from homology"/>
<dbReference type="SUPFAM" id="SSF52279">
    <property type="entry name" value="Beta-D-glucan exohydrolase, C-terminal domain"/>
    <property type="match status" value="1"/>
</dbReference>